<dbReference type="AlphaFoldDB" id="A0A5Q2MY00"/>
<protein>
    <submittedName>
        <fullName evidence="1">Uncharacterized protein</fullName>
    </submittedName>
</protein>
<dbReference type="Proteomes" id="UP000366051">
    <property type="component" value="Chromosome"/>
</dbReference>
<proteinExistence type="predicted"/>
<gene>
    <name evidence="1" type="ORF">FTV88_1340</name>
</gene>
<keyword evidence="2" id="KW-1185">Reference proteome</keyword>
<sequence length="52" mass="5935">MIEFSLQFVGKHQQNNLLIHGSSKRVKITLFSLQNPFGNQKLFLVATIFLTS</sequence>
<evidence type="ECO:0000313" key="2">
    <source>
        <dbReference type="Proteomes" id="UP000366051"/>
    </source>
</evidence>
<organism evidence="1 2">
    <name type="scientific">Heliorestis convoluta</name>
    <dbReference type="NCBI Taxonomy" id="356322"/>
    <lineage>
        <taxon>Bacteria</taxon>
        <taxon>Bacillati</taxon>
        <taxon>Bacillota</taxon>
        <taxon>Clostridia</taxon>
        <taxon>Eubacteriales</taxon>
        <taxon>Heliobacteriaceae</taxon>
        <taxon>Heliorestis</taxon>
    </lineage>
</organism>
<dbReference type="EMBL" id="CP045875">
    <property type="protein sequence ID" value="QGG47487.1"/>
    <property type="molecule type" value="Genomic_DNA"/>
</dbReference>
<reference evidence="2" key="1">
    <citation type="submission" date="2019-11" db="EMBL/GenBank/DDBJ databases">
        <title>Genome sequence of Heliorestis convoluta strain HH, an alkaliphilic and minimalistic phototrophic bacterium from a soda lake in Egypt.</title>
        <authorList>
            <person name="Dewey E.D."/>
            <person name="Stokes L.M."/>
            <person name="Burchell B.M."/>
            <person name="Shaffer K.N."/>
            <person name="Huntington A.M."/>
            <person name="Baker J.M."/>
            <person name="Nadendla S."/>
            <person name="Giglio M.G."/>
            <person name="Touchman J.W."/>
            <person name="Blankenship R.E."/>
            <person name="Madigan M.T."/>
            <person name="Sattley W.M."/>
        </authorList>
    </citation>
    <scope>NUCLEOTIDE SEQUENCE [LARGE SCALE GENOMIC DNA]</scope>
    <source>
        <strain evidence="2">HH</strain>
    </source>
</reference>
<evidence type="ECO:0000313" key="1">
    <source>
        <dbReference type="EMBL" id="QGG47487.1"/>
    </source>
</evidence>
<dbReference type="KEGG" id="hcv:FTV88_1340"/>
<accession>A0A5Q2MY00</accession>
<name>A0A5Q2MY00_9FIRM</name>